<dbReference type="Gramene" id="TVU04943">
    <property type="protein sequence ID" value="TVU04943"/>
    <property type="gene ID" value="EJB05_48088"/>
</dbReference>
<proteinExistence type="predicted"/>
<evidence type="ECO:0000313" key="1">
    <source>
        <dbReference type="EMBL" id="TVU04943.1"/>
    </source>
</evidence>
<accession>A0A5J9T0X4</accession>
<reference evidence="1 2" key="1">
    <citation type="journal article" date="2019" name="Sci. Rep.">
        <title>A high-quality genome of Eragrostis curvula grass provides insights into Poaceae evolution and supports new strategies to enhance forage quality.</title>
        <authorList>
            <person name="Carballo J."/>
            <person name="Santos B.A.C.M."/>
            <person name="Zappacosta D."/>
            <person name="Garbus I."/>
            <person name="Selva J.P."/>
            <person name="Gallo C.A."/>
            <person name="Diaz A."/>
            <person name="Albertini E."/>
            <person name="Caccamo M."/>
            <person name="Echenique V."/>
        </authorList>
    </citation>
    <scope>NUCLEOTIDE SEQUENCE [LARGE SCALE GENOMIC DNA]</scope>
    <source>
        <strain evidence="2">cv. Victoria</strain>
        <tissue evidence="1">Leaf</tissue>
    </source>
</reference>
<gene>
    <name evidence="1" type="ORF">EJB05_48088</name>
</gene>
<sequence>MEPVFASLVEATVSARPSVGIVKSCYYALVGHVERGSAVESCGGSHRSRRIAMTTLLSQQYVHNGIFV</sequence>
<organism evidence="1 2">
    <name type="scientific">Eragrostis curvula</name>
    <name type="common">weeping love grass</name>
    <dbReference type="NCBI Taxonomy" id="38414"/>
    <lineage>
        <taxon>Eukaryota</taxon>
        <taxon>Viridiplantae</taxon>
        <taxon>Streptophyta</taxon>
        <taxon>Embryophyta</taxon>
        <taxon>Tracheophyta</taxon>
        <taxon>Spermatophyta</taxon>
        <taxon>Magnoliopsida</taxon>
        <taxon>Liliopsida</taxon>
        <taxon>Poales</taxon>
        <taxon>Poaceae</taxon>
        <taxon>PACMAD clade</taxon>
        <taxon>Chloridoideae</taxon>
        <taxon>Eragrostideae</taxon>
        <taxon>Eragrostidinae</taxon>
        <taxon>Eragrostis</taxon>
    </lineage>
</organism>
<dbReference type="AlphaFoldDB" id="A0A5J9T0X4"/>
<keyword evidence="2" id="KW-1185">Reference proteome</keyword>
<evidence type="ECO:0000313" key="2">
    <source>
        <dbReference type="Proteomes" id="UP000324897"/>
    </source>
</evidence>
<dbReference type="EMBL" id="RWGY01000051">
    <property type="protein sequence ID" value="TVU04943.1"/>
    <property type="molecule type" value="Genomic_DNA"/>
</dbReference>
<comment type="caution">
    <text evidence="1">The sequence shown here is derived from an EMBL/GenBank/DDBJ whole genome shotgun (WGS) entry which is preliminary data.</text>
</comment>
<dbReference type="Proteomes" id="UP000324897">
    <property type="component" value="Unassembled WGS sequence"/>
</dbReference>
<name>A0A5J9T0X4_9POAL</name>
<protein>
    <submittedName>
        <fullName evidence="1">Uncharacterized protein</fullName>
    </submittedName>
</protein>